<reference evidence="1 2" key="1">
    <citation type="submission" date="2024-02" db="EMBL/GenBank/DDBJ databases">
        <title>Microbulbifer aestuariivivens NBRC 112533.</title>
        <authorList>
            <person name="Ichikawa N."/>
            <person name="Katano-Makiyama Y."/>
            <person name="Hidaka K."/>
        </authorList>
    </citation>
    <scope>NUCLEOTIDE SEQUENCE [LARGE SCALE GENOMIC DNA]</scope>
    <source>
        <strain evidence="1 2">NBRC 112533</strain>
    </source>
</reference>
<comment type="caution">
    <text evidence="1">The sequence shown here is derived from an EMBL/GenBank/DDBJ whole genome shotgun (WGS) entry which is preliminary data.</text>
</comment>
<evidence type="ECO:0000313" key="1">
    <source>
        <dbReference type="EMBL" id="GAA5525308.1"/>
    </source>
</evidence>
<keyword evidence="2" id="KW-1185">Reference proteome</keyword>
<evidence type="ECO:0000313" key="2">
    <source>
        <dbReference type="Proteomes" id="UP001408594"/>
    </source>
</evidence>
<proteinExistence type="predicted"/>
<protein>
    <submittedName>
        <fullName evidence="1">Uncharacterized protein</fullName>
    </submittedName>
</protein>
<dbReference type="EMBL" id="BAABRT010000013">
    <property type="protein sequence ID" value="GAA5525308.1"/>
    <property type="molecule type" value="Genomic_DNA"/>
</dbReference>
<accession>A0ABP9WSS0</accession>
<organism evidence="1 2">
    <name type="scientific">Microbulbifer aestuariivivens</name>
    <dbReference type="NCBI Taxonomy" id="1908308"/>
    <lineage>
        <taxon>Bacteria</taxon>
        <taxon>Pseudomonadati</taxon>
        <taxon>Pseudomonadota</taxon>
        <taxon>Gammaproteobacteria</taxon>
        <taxon>Cellvibrionales</taxon>
        <taxon>Microbulbiferaceae</taxon>
        <taxon>Microbulbifer</taxon>
    </lineage>
</organism>
<dbReference type="Proteomes" id="UP001408594">
    <property type="component" value="Unassembled WGS sequence"/>
</dbReference>
<name>A0ABP9WSS0_9GAMM</name>
<gene>
    <name evidence="1" type="ORF">Maes01_01874</name>
</gene>
<sequence>MLHTKRLALPPSVGISPKLPLPDTLQLLAGCCFSLIFLALNARSVLNACSTLPGWNYDSQFTFSLFTIRLGGLTQVWLFSRALLVRRSSVAICG</sequence>